<feature type="transmembrane region" description="Helical" evidence="4">
    <location>
        <begin position="43"/>
        <end position="64"/>
    </location>
</feature>
<organism evidence="6 7">
    <name type="scientific">Micromonospora zhanjiangensis</name>
    <dbReference type="NCBI Taxonomy" id="1522057"/>
    <lineage>
        <taxon>Bacteria</taxon>
        <taxon>Bacillati</taxon>
        <taxon>Actinomycetota</taxon>
        <taxon>Actinomycetes</taxon>
        <taxon>Micromonosporales</taxon>
        <taxon>Micromonosporaceae</taxon>
        <taxon>Micromonospora</taxon>
    </lineage>
</organism>
<dbReference type="SUPFAM" id="SSF56300">
    <property type="entry name" value="Metallo-dependent phosphatases"/>
    <property type="match status" value="1"/>
</dbReference>
<feature type="domain" description="Calcineurin-like phosphoesterase" evidence="5">
    <location>
        <begin position="218"/>
        <end position="386"/>
    </location>
</feature>
<protein>
    <submittedName>
        <fullName evidence="6">Metallophosphoesterase</fullName>
    </submittedName>
</protein>
<dbReference type="InterPro" id="IPR051158">
    <property type="entry name" value="Metallophosphoesterase_sf"/>
</dbReference>
<dbReference type="Proteomes" id="UP001595868">
    <property type="component" value="Unassembled WGS sequence"/>
</dbReference>
<reference evidence="7" key="1">
    <citation type="journal article" date="2019" name="Int. J. Syst. Evol. Microbiol.">
        <title>The Global Catalogue of Microorganisms (GCM) 10K type strain sequencing project: providing services to taxonomists for standard genome sequencing and annotation.</title>
        <authorList>
            <consortium name="The Broad Institute Genomics Platform"/>
            <consortium name="The Broad Institute Genome Sequencing Center for Infectious Disease"/>
            <person name="Wu L."/>
            <person name="Ma J."/>
        </authorList>
    </citation>
    <scope>NUCLEOTIDE SEQUENCE [LARGE SCALE GENOMIC DNA]</scope>
    <source>
        <strain evidence="7">2902at01</strain>
    </source>
</reference>
<gene>
    <name evidence="6" type="ORF">ACFOX0_11520</name>
</gene>
<evidence type="ECO:0000256" key="3">
    <source>
        <dbReference type="SAM" id="MobiDB-lite"/>
    </source>
</evidence>
<feature type="transmembrane region" description="Helical" evidence="4">
    <location>
        <begin position="171"/>
        <end position="192"/>
    </location>
</feature>
<sequence length="443" mass="46373">MFAVLGFVGMLALVTGLIHLYLWKRLVRDTLRPGRGRRIGGFLVLALALLVPATMIGTQSGAYWLAWPGYVWLALMFYLLLLLLVLELPMLLVRRLSAARRGPAEPAPARVDGSAAEPALVGSGGPAEPVAEAGDGRGRDGDVPVGPAGGPVGTPAAGLATPGHDPGRRLLLARGAAIFAGLTAAGITGYGIRTAFAPPRLDRVRIPLAKLPRSMDGLRIATVSDIHLGPLAGRAHTERIVSLINSLDADLVAVVGDLVDGSVAELGPAAEPLRGLRSRYGSFFVTGNHEYYSGVEEWVAEVDRLGLRVLQNARQEIRARGGVLDLAGVNDVSGTGTGVAAGPDFEATLGGRDPSRPVVLLAHQPIQVHEAARYGVDLQLSGHTHGGQVVPFNYVVALQQPAVAGRARFGDTELYVTTGAGFWGPPVRVGVPPQVSLVELKSA</sequence>
<evidence type="ECO:0000313" key="7">
    <source>
        <dbReference type="Proteomes" id="UP001595868"/>
    </source>
</evidence>
<evidence type="ECO:0000259" key="5">
    <source>
        <dbReference type="Pfam" id="PF00149"/>
    </source>
</evidence>
<dbReference type="CDD" id="cd07385">
    <property type="entry name" value="MPP_YkuE_C"/>
    <property type="match status" value="1"/>
</dbReference>
<dbReference type="InterPro" id="IPR029052">
    <property type="entry name" value="Metallo-depent_PP-like"/>
</dbReference>
<keyword evidence="2" id="KW-0378">Hydrolase</keyword>
<dbReference type="EMBL" id="JBHSBN010000006">
    <property type="protein sequence ID" value="MFC4106562.1"/>
    <property type="molecule type" value="Genomic_DNA"/>
</dbReference>
<dbReference type="Gene3D" id="3.60.21.10">
    <property type="match status" value="1"/>
</dbReference>
<evidence type="ECO:0000256" key="4">
    <source>
        <dbReference type="SAM" id="Phobius"/>
    </source>
</evidence>
<feature type="region of interest" description="Disordered" evidence="3">
    <location>
        <begin position="103"/>
        <end position="160"/>
    </location>
</feature>
<keyword evidence="4" id="KW-0472">Membrane</keyword>
<keyword evidence="4" id="KW-1133">Transmembrane helix</keyword>
<keyword evidence="7" id="KW-1185">Reference proteome</keyword>
<proteinExistence type="predicted"/>
<feature type="transmembrane region" description="Helical" evidence="4">
    <location>
        <begin position="70"/>
        <end position="93"/>
    </location>
</feature>
<evidence type="ECO:0000256" key="1">
    <source>
        <dbReference type="ARBA" id="ARBA00022723"/>
    </source>
</evidence>
<dbReference type="PANTHER" id="PTHR31302:SF31">
    <property type="entry name" value="PHOSPHODIESTERASE YAEI"/>
    <property type="match status" value="1"/>
</dbReference>
<keyword evidence="1" id="KW-0479">Metal-binding</keyword>
<comment type="caution">
    <text evidence="6">The sequence shown here is derived from an EMBL/GenBank/DDBJ whole genome shotgun (WGS) entry which is preliminary data.</text>
</comment>
<dbReference type="Pfam" id="PF00149">
    <property type="entry name" value="Metallophos"/>
    <property type="match status" value="1"/>
</dbReference>
<evidence type="ECO:0000313" key="6">
    <source>
        <dbReference type="EMBL" id="MFC4106562.1"/>
    </source>
</evidence>
<dbReference type="InterPro" id="IPR004843">
    <property type="entry name" value="Calcineurin-like_PHP"/>
</dbReference>
<name>A0ABV8KKW9_9ACTN</name>
<evidence type="ECO:0000256" key="2">
    <source>
        <dbReference type="ARBA" id="ARBA00022801"/>
    </source>
</evidence>
<accession>A0ABV8KKW9</accession>
<dbReference type="PANTHER" id="PTHR31302">
    <property type="entry name" value="TRANSMEMBRANE PROTEIN WITH METALLOPHOSPHOESTERASE DOMAIN-RELATED"/>
    <property type="match status" value="1"/>
</dbReference>
<feature type="transmembrane region" description="Helical" evidence="4">
    <location>
        <begin position="6"/>
        <end position="23"/>
    </location>
</feature>
<dbReference type="RefSeq" id="WP_377544595.1">
    <property type="nucleotide sequence ID" value="NZ_JBHSBN010000006.1"/>
</dbReference>
<keyword evidence="4" id="KW-0812">Transmembrane</keyword>